<feature type="region of interest" description="Disordered" evidence="2">
    <location>
        <begin position="129"/>
        <end position="148"/>
    </location>
</feature>
<name>A0A835YJQ7_9STRA</name>
<sequence length="258" mass="27736">MEAAGAERRARLDALLESVRGEFSNHKWAELNEGLRTVLANAGFVKAKDFQFASMELLQSFGMSIALAQLLRNAFPGAQAGAGAGGGAGGAAAADFRRSLTHPADASLNDVYNRISVIRAVIEGTELSSEEDQLVSEGQETKQKETTKRQTIGSIARITKEGLCVTAAHVVRDATTKQLLTMTAWDNQSLTFECESVDHDIALLKGPAGPAFDLPRIAPALGRPVLFAGFPKAVHDELQMTTPVITLATFPVFRRTWN</sequence>
<gene>
    <name evidence="3" type="ORF">JKP88DRAFT_250432</name>
</gene>
<dbReference type="AlphaFoldDB" id="A0A835YJQ7"/>
<evidence type="ECO:0000256" key="1">
    <source>
        <dbReference type="ARBA" id="ARBA00023026"/>
    </source>
</evidence>
<evidence type="ECO:0000313" key="3">
    <source>
        <dbReference type="EMBL" id="KAG5175117.1"/>
    </source>
</evidence>
<keyword evidence="1" id="KW-0843">Virulence</keyword>
<evidence type="ECO:0000256" key="2">
    <source>
        <dbReference type="SAM" id="MobiDB-lite"/>
    </source>
</evidence>
<reference evidence="3" key="1">
    <citation type="submission" date="2021-02" db="EMBL/GenBank/DDBJ databases">
        <title>First Annotated Genome of the Yellow-green Alga Tribonema minus.</title>
        <authorList>
            <person name="Mahan K.M."/>
        </authorList>
    </citation>
    <scope>NUCLEOTIDE SEQUENCE</scope>
    <source>
        <strain evidence="3">UTEX B ZZ1240</strain>
    </source>
</reference>
<evidence type="ECO:0008006" key="5">
    <source>
        <dbReference type="Google" id="ProtNLM"/>
    </source>
</evidence>
<feature type="compositionally biased region" description="Basic and acidic residues" evidence="2">
    <location>
        <begin position="139"/>
        <end position="148"/>
    </location>
</feature>
<evidence type="ECO:0000313" key="4">
    <source>
        <dbReference type="Proteomes" id="UP000664859"/>
    </source>
</evidence>
<organism evidence="3 4">
    <name type="scientific">Tribonema minus</name>
    <dbReference type="NCBI Taxonomy" id="303371"/>
    <lineage>
        <taxon>Eukaryota</taxon>
        <taxon>Sar</taxon>
        <taxon>Stramenopiles</taxon>
        <taxon>Ochrophyta</taxon>
        <taxon>PX clade</taxon>
        <taxon>Xanthophyceae</taxon>
        <taxon>Tribonematales</taxon>
        <taxon>Tribonemataceae</taxon>
        <taxon>Tribonema</taxon>
    </lineage>
</organism>
<protein>
    <recommendedName>
        <fullName evidence="5">Serine protease</fullName>
    </recommendedName>
</protein>
<dbReference type="EMBL" id="JAFCMP010000554">
    <property type="protein sequence ID" value="KAG5175117.1"/>
    <property type="molecule type" value="Genomic_DNA"/>
</dbReference>
<dbReference type="Proteomes" id="UP000664859">
    <property type="component" value="Unassembled WGS sequence"/>
</dbReference>
<comment type="caution">
    <text evidence="3">The sequence shown here is derived from an EMBL/GenBank/DDBJ whole genome shotgun (WGS) entry which is preliminary data.</text>
</comment>
<dbReference type="SUPFAM" id="SSF50494">
    <property type="entry name" value="Trypsin-like serine proteases"/>
    <property type="match status" value="1"/>
</dbReference>
<dbReference type="Gene3D" id="2.40.10.10">
    <property type="entry name" value="Trypsin-like serine proteases"/>
    <property type="match status" value="1"/>
</dbReference>
<dbReference type="InterPro" id="IPR009003">
    <property type="entry name" value="Peptidase_S1_PA"/>
</dbReference>
<keyword evidence="4" id="KW-1185">Reference proteome</keyword>
<dbReference type="InterPro" id="IPR043504">
    <property type="entry name" value="Peptidase_S1_PA_chymotrypsin"/>
</dbReference>
<accession>A0A835YJQ7</accession>
<proteinExistence type="predicted"/>